<protein>
    <recommendedName>
        <fullName evidence="3">C3H1-type domain-containing protein</fullName>
    </recommendedName>
</protein>
<dbReference type="Proteomes" id="UP000604046">
    <property type="component" value="Unassembled WGS sequence"/>
</dbReference>
<evidence type="ECO:0000313" key="2">
    <source>
        <dbReference type="Proteomes" id="UP000604046"/>
    </source>
</evidence>
<dbReference type="AlphaFoldDB" id="A0A812SW26"/>
<accession>A0A812SW26</accession>
<gene>
    <name evidence="1" type="ORF">SNAT2548_LOCUS27679</name>
</gene>
<dbReference type="OrthoDB" id="406827at2759"/>
<reference evidence="1" key="1">
    <citation type="submission" date="2021-02" db="EMBL/GenBank/DDBJ databases">
        <authorList>
            <person name="Dougan E. K."/>
            <person name="Rhodes N."/>
            <person name="Thang M."/>
            <person name="Chan C."/>
        </authorList>
    </citation>
    <scope>NUCLEOTIDE SEQUENCE</scope>
</reference>
<keyword evidence="2" id="KW-1185">Reference proteome</keyword>
<dbReference type="EMBL" id="CAJNDS010002482">
    <property type="protein sequence ID" value="CAE7494019.1"/>
    <property type="molecule type" value="Genomic_DNA"/>
</dbReference>
<proteinExistence type="predicted"/>
<sequence>MSARTLNLLADSQEAVSPVLGKLREGSEGFVPSIPSPPPGLEFQTCSELAEGAESSSASTYFDGFDDSELASLPTDGRLWCQTQFDAIECDAAVGGLQHMILATTPISPSYMDWSLSSGVGPWPGAMAPHDVCYGFDDTTGFAMPEVQMQVPEQPTPPLPTPSLPAMTGSMAHEDGTCKPCAFVYTKGCQSGMQCAFCHLCPPGEKDRRKKVKHIMARIRRKGKPGAGQ</sequence>
<comment type="caution">
    <text evidence="1">The sequence shown here is derived from an EMBL/GenBank/DDBJ whole genome shotgun (WGS) entry which is preliminary data.</text>
</comment>
<evidence type="ECO:0008006" key="3">
    <source>
        <dbReference type="Google" id="ProtNLM"/>
    </source>
</evidence>
<evidence type="ECO:0000313" key="1">
    <source>
        <dbReference type="EMBL" id="CAE7494019.1"/>
    </source>
</evidence>
<name>A0A812SW26_9DINO</name>
<organism evidence="1 2">
    <name type="scientific">Symbiodinium natans</name>
    <dbReference type="NCBI Taxonomy" id="878477"/>
    <lineage>
        <taxon>Eukaryota</taxon>
        <taxon>Sar</taxon>
        <taxon>Alveolata</taxon>
        <taxon>Dinophyceae</taxon>
        <taxon>Suessiales</taxon>
        <taxon>Symbiodiniaceae</taxon>
        <taxon>Symbiodinium</taxon>
    </lineage>
</organism>